<dbReference type="AlphaFoldDB" id="A0A5C8NUN6"/>
<accession>A0A5C8NUN6</accession>
<dbReference type="InterPro" id="IPR025500">
    <property type="entry name" value="DUF4390"/>
</dbReference>
<proteinExistence type="predicted"/>
<gene>
    <name evidence="1" type="ORF">FHP08_13195</name>
</gene>
<evidence type="ECO:0000313" key="2">
    <source>
        <dbReference type="Proteomes" id="UP000321548"/>
    </source>
</evidence>
<evidence type="ECO:0000313" key="1">
    <source>
        <dbReference type="EMBL" id="TXL64896.1"/>
    </source>
</evidence>
<reference evidence="1 2" key="1">
    <citation type="submission" date="2019-06" db="EMBL/GenBank/DDBJ databases">
        <title>Quisquiliibacterium sp. nov., isolated from a maize field.</title>
        <authorList>
            <person name="Lin S.-Y."/>
            <person name="Tsai C.-F."/>
            <person name="Young C.-C."/>
        </authorList>
    </citation>
    <scope>NUCLEOTIDE SEQUENCE [LARGE SCALE GENOMIC DNA]</scope>
    <source>
        <strain evidence="1 2">CC-CFT501</strain>
    </source>
</reference>
<dbReference type="Proteomes" id="UP000321548">
    <property type="component" value="Unassembled WGS sequence"/>
</dbReference>
<keyword evidence="2" id="KW-1185">Reference proteome</keyword>
<protein>
    <submittedName>
        <fullName evidence="1">DUF4390 domain-containing protein</fullName>
    </submittedName>
</protein>
<organism evidence="1 2">
    <name type="scientific">Zeimonas arvi</name>
    <dbReference type="NCBI Taxonomy" id="2498847"/>
    <lineage>
        <taxon>Bacteria</taxon>
        <taxon>Pseudomonadati</taxon>
        <taxon>Pseudomonadota</taxon>
        <taxon>Betaproteobacteria</taxon>
        <taxon>Burkholderiales</taxon>
        <taxon>Burkholderiaceae</taxon>
        <taxon>Zeimonas</taxon>
    </lineage>
</organism>
<dbReference type="Pfam" id="PF14334">
    <property type="entry name" value="DUF4390"/>
    <property type="match status" value="1"/>
</dbReference>
<name>A0A5C8NUN6_9BURK</name>
<dbReference type="OrthoDB" id="5298153at2"/>
<sequence>MGASGVSRAFGQAAERPVAPAAVETASEPRLEPLPGGGYALAADFHVPLTPSLVDALARGVPLYFVVEFELRRPRWWWFDAVDIERSMTWRVAYHALTRQYRLTQGGIIQPFDSIEEALRTLARLRGWRVVDEDEVEAGVDYEARVRLRLDTSQLPKPFQIGGLTSRDWNPQAEWKQFKFTPSTPKSAQ</sequence>
<dbReference type="EMBL" id="VDUY01000005">
    <property type="protein sequence ID" value="TXL64896.1"/>
    <property type="molecule type" value="Genomic_DNA"/>
</dbReference>
<comment type="caution">
    <text evidence="1">The sequence shown here is derived from an EMBL/GenBank/DDBJ whole genome shotgun (WGS) entry which is preliminary data.</text>
</comment>